<evidence type="ECO:0000256" key="1">
    <source>
        <dbReference type="ARBA" id="ARBA00023015"/>
    </source>
</evidence>
<dbReference type="PROSITE" id="PS50949">
    <property type="entry name" value="HTH_GNTR"/>
    <property type="match status" value="1"/>
</dbReference>
<reference evidence="5" key="2">
    <citation type="submission" date="2020-09" db="EMBL/GenBank/DDBJ databases">
        <authorList>
            <person name="Sun Q."/>
            <person name="Zhou Y."/>
        </authorList>
    </citation>
    <scope>NUCLEOTIDE SEQUENCE</scope>
    <source>
        <strain evidence="5">CGMCC 4.7299</strain>
    </source>
</reference>
<name>A0A8J3C5M3_9ACTN</name>
<accession>A0A8J3C5M3</accession>
<keyword evidence="2" id="KW-0238">DNA-binding</keyword>
<dbReference type="InterPro" id="IPR036390">
    <property type="entry name" value="WH_DNA-bd_sf"/>
</dbReference>
<dbReference type="InterPro" id="IPR036388">
    <property type="entry name" value="WH-like_DNA-bd_sf"/>
</dbReference>
<proteinExistence type="predicted"/>
<dbReference type="AlphaFoldDB" id="A0A8J3C5M3"/>
<dbReference type="SUPFAM" id="SSF46785">
    <property type="entry name" value="Winged helix' DNA-binding domain"/>
    <property type="match status" value="1"/>
</dbReference>
<keyword evidence="1" id="KW-0805">Transcription regulation</keyword>
<evidence type="ECO:0000259" key="4">
    <source>
        <dbReference type="PROSITE" id="PS50949"/>
    </source>
</evidence>
<evidence type="ECO:0000256" key="3">
    <source>
        <dbReference type="ARBA" id="ARBA00023163"/>
    </source>
</evidence>
<dbReference type="SMART" id="SM00345">
    <property type="entry name" value="HTH_GNTR"/>
    <property type="match status" value="1"/>
</dbReference>
<dbReference type="InterPro" id="IPR000524">
    <property type="entry name" value="Tscrpt_reg_HTH_GntR"/>
</dbReference>
<feature type="domain" description="HTH gntR-type" evidence="4">
    <location>
        <begin position="16"/>
        <end position="84"/>
    </location>
</feature>
<dbReference type="Gene3D" id="1.10.10.10">
    <property type="entry name" value="Winged helix-like DNA-binding domain superfamily/Winged helix DNA-binding domain"/>
    <property type="match status" value="1"/>
</dbReference>
<dbReference type="EMBL" id="BMMX01000040">
    <property type="protein sequence ID" value="GGL12958.1"/>
    <property type="molecule type" value="Genomic_DNA"/>
</dbReference>
<gene>
    <name evidence="5" type="ORF">GCM10012284_54490</name>
</gene>
<dbReference type="RefSeq" id="WP_189082184.1">
    <property type="nucleotide sequence ID" value="NZ_BMMX01000040.1"/>
</dbReference>
<keyword evidence="6" id="KW-1185">Reference proteome</keyword>
<dbReference type="PANTHER" id="PTHR44846">
    <property type="entry name" value="MANNOSYL-D-GLYCERATE TRANSPORT/METABOLISM SYSTEM REPRESSOR MNGR-RELATED"/>
    <property type="match status" value="1"/>
</dbReference>
<protein>
    <recommendedName>
        <fullName evidence="4">HTH gntR-type domain-containing protein</fullName>
    </recommendedName>
</protein>
<dbReference type="GO" id="GO:0003700">
    <property type="term" value="F:DNA-binding transcription factor activity"/>
    <property type="evidence" value="ECO:0007669"/>
    <property type="project" value="InterPro"/>
</dbReference>
<evidence type="ECO:0000313" key="5">
    <source>
        <dbReference type="EMBL" id="GGL12958.1"/>
    </source>
</evidence>
<dbReference type="InterPro" id="IPR050679">
    <property type="entry name" value="Bact_HTH_transcr_reg"/>
</dbReference>
<dbReference type="Proteomes" id="UP000656042">
    <property type="component" value="Unassembled WGS sequence"/>
</dbReference>
<evidence type="ECO:0000313" key="6">
    <source>
        <dbReference type="Proteomes" id="UP000656042"/>
    </source>
</evidence>
<sequence length="90" mass="9945">MESTSACEGFRVGYRGPLWRSIREDLRHKISVGTYPPGTKIPSTRELADHYETSPVTVRRAIDTMIELGELVGRQGIGVFVPGADESSPR</sequence>
<organism evidence="5 6">
    <name type="scientific">Mangrovihabitans endophyticus</name>
    <dbReference type="NCBI Taxonomy" id="1751298"/>
    <lineage>
        <taxon>Bacteria</taxon>
        <taxon>Bacillati</taxon>
        <taxon>Actinomycetota</taxon>
        <taxon>Actinomycetes</taxon>
        <taxon>Micromonosporales</taxon>
        <taxon>Micromonosporaceae</taxon>
        <taxon>Mangrovihabitans</taxon>
    </lineage>
</organism>
<evidence type="ECO:0000256" key="2">
    <source>
        <dbReference type="ARBA" id="ARBA00023125"/>
    </source>
</evidence>
<dbReference type="CDD" id="cd07377">
    <property type="entry name" value="WHTH_GntR"/>
    <property type="match status" value="1"/>
</dbReference>
<reference evidence="5" key="1">
    <citation type="journal article" date="2014" name="Int. J. Syst. Evol. Microbiol.">
        <title>Complete genome sequence of Corynebacterium casei LMG S-19264T (=DSM 44701T), isolated from a smear-ripened cheese.</title>
        <authorList>
            <consortium name="US DOE Joint Genome Institute (JGI-PGF)"/>
            <person name="Walter F."/>
            <person name="Albersmeier A."/>
            <person name="Kalinowski J."/>
            <person name="Ruckert C."/>
        </authorList>
    </citation>
    <scope>NUCLEOTIDE SEQUENCE</scope>
    <source>
        <strain evidence="5">CGMCC 4.7299</strain>
    </source>
</reference>
<dbReference type="Pfam" id="PF00392">
    <property type="entry name" value="GntR"/>
    <property type="match status" value="1"/>
</dbReference>
<dbReference type="GO" id="GO:0003677">
    <property type="term" value="F:DNA binding"/>
    <property type="evidence" value="ECO:0007669"/>
    <property type="project" value="UniProtKB-KW"/>
</dbReference>
<keyword evidence="3" id="KW-0804">Transcription</keyword>
<comment type="caution">
    <text evidence="5">The sequence shown here is derived from an EMBL/GenBank/DDBJ whole genome shotgun (WGS) entry which is preliminary data.</text>
</comment>